<dbReference type="GO" id="GO:0016740">
    <property type="term" value="F:transferase activity"/>
    <property type="evidence" value="ECO:0007669"/>
    <property type="project" value="UniProtKB-KW"/>
</dbReference>
<evidence type="ECO:0000256" key="4">
    <source>
        <dbReference type="ARBA" id="ARBA00022929"/>
    </source>
</evidence>
<evidence type="ECO:0000313" key="7">
    <source>
        <dbReference type="Proteomes" id="UP000468531"/>
    </source>
</evidence>
<dbReference type="Proteomes" id="UP000468531">
    <property type="component" value="Unassembled WGS sequence"/>
</dbReference>
<evidence type="ECO:0000256" key="3">
    <source>
        <dbReference type="ARBA" id="ARBA00022691"/>
    </source>
</evidence>
<protein>
    <recommendedName>
        <fullName evidence="8">Acyl-homoserine-lactone synthase</fullName>
    </recommendedName>
</protein>
<evidence type="ECO:0000313" key="6">
    <source>
        <dbReference type="EMBL" id="NEU96764.1"/>
    </source>
</evidence>
<keyword evidence="2" id="KW-0808">Transferase</keyword>
<dbReference type="GO" id="GO:0009372">
    <property type="term" value="P:quorum sensing"/>
    <property type="evidence" value="ECO:0007669"/>
    <property type="project" value="UniProtKB-UniRule"/>
</dbReference>
<accession>A0A6P1BF27</accession>
<proteinExistence type="inferred from homology"/>
<sequence length="260" mass="29151">MLSDASMVEIASTRPIGKPPVFGGTTVGPFCPRCCRIWRKGQMLYSLDGYHALITREELDPAHVEAMLRLRKRLFVDHCGWLLTTVGDVERDQFDCWYTEHCLLFSGVELVGGFRAIRTDYPYLSKSIFPQLAQRRFPSRRDAWEISRFGVLPGAAKASAARVNYALMFRFAELRGAAALVAMADLTYERFLARMDIHTHRYGPPQLIGNDRFGRPLTALAGEIPLDIAGNPGLTKFLDLGRQLEIHDATHVLGRSSIPA</sequence>
<comment type="similarity">
    <text evidence="5">Belongs to the autoinducer synthase family.</text>
</comment>
<keyword evidence="7" id="KW-1185">Reference proteome</keyword>
<comment type="caution">
    <text evidence="6">The sequence shown here is derived from an EMBL/GenBank/DDBJ whole genome shotgun (WGS) entry which is preliminary data.</text>
</comment>
<dbReference type="Pfam" id="PF00765">
    <property type="entry name" value="Autoind_synth"/>
    <property type="match status" value="1"/>
</dbReference>
<dbReference type="EMBL" id="VKHP01000042">
    <property type="protein sequence ID" value="NEU96764.1"/>
    <property type="molecule type" value="Genomic_DNA"/>
</dbReference>
<dbReference type="Gene3D" id="3.40.630.30">
    <property type="match status" value="1"/>
</dbReference>
<dbReference type="InterPro" id="IPR001690">
    <property type="entry name" value="Autoind_synthase"/>
</dbReference>
<dbReference type="InterPro" id="IPR016181">
    <property type="entry name" value="Acyl_CoA_acyltransferase"/>
</dbReference>
<evidence type="ECO:0000256" key="2">
    <source>
        <dbReference type="ARBA" id="ARBA00022679"/>
    </source>
</evidence>
<evidence type="ECO:0000256" key="1">
    <source>
        <dbReference type="ARBA" id="ARBA00022654"/>
    </source>
</evidence>
<organism evidence="6 7">
    <name type="scientific">Bradyrhizobium uaiense</name>
    <dbReference type="NCBI Taxonomy" id="2594946"/>
    <lineage>
        <taxon>Bacteria</taxon>
        <taxon>Pseudomonadati</taxon>
        <taxon>Pseudomonadota</taxon>
        <taxon>Alphaproteobacteria</taxon>
        <taxon>Hyphomicrobiales</taxon>
        <taxon>Nitrobacteraceae</taxon>
        <taxon>Bradyrhizobium</taxon>
    </lineage>
</organism>
<name>A0A6P1BF27_9BRAD</name>
<dbReference type="PANTHER" id="PTHR39322:SF1">
    <property type="entry name" value="ISOVALERYL-HOMOSERINE LACTONE SYNTHASE"/>
    <property type="match status" value="1"/>
</dbReference>
<keyword evidence="1 5" id="KW-0673">Quorum sensing</keyword>
<dbReference type="GO" id="GO:0007165">
    <property type="term" value="P:signal transduction"/>
    <property type="evidence" value="ECO:0007669"/>
    <property type="project" value="TreeGrafter"/>
</dbReference>
<dbReference type="AlphaFoldDB" id="A0A6P1BF27"/>
<keyword evidence="3" id="KW-0949">S-adenosyl-L-methionine</keyword>
<evidence type="ECO:0000256" key="5">
    <source>
        <dbReference type="PROSITE-ProRule" id="PRU00533"/>
    </source>
</evidence>
<dbReference type="SUPFAM" id="SSF55729">
    <property type="entry name" value="Acyl-CoA N-acyltransferases (Nat)"/>
    <property type="match status" value="1"/>
</dbReference>
<dbReference type="PRINTS" id="PR01549">
    <property type="entry name" value="AUTOINDCRSYN"/>
</dbReference>
<evidence type="ECO:0008006" key="8">
    <source>
        <dbReference type="Google" id="ProtNLM"/>
    </source>
</evidence>
<keyword evidence="4 5" id="KW-0071">Autoinducer synthesis</keyword>
<dbReference type="PANTHER" id="PTHR39322">
    <property type="entry name" value="ACYL-HOMOSERINE-LACTONE SYNTHASE"/>
    <property type="match status" value="1"/>
</dbReference>
<dbReference type="PROSITE" id="PS51187">
    <property type="entry name" value="AUTOINDUCER_SYNTH_2"/>
    <property type="match status" value="1"/>
</dbReference>
<gene>
    <name evidence="6" type="ORF">FNJ47_13170</name>
</gene>
<reference evidence="6 7" key="1">
    <citation type="journal article" date="2020" name="Arch. Microbiol.">
        <title>Bradyrhizobium uaiense sp. nov., a new highly efficient cowpea symbiont.</title>
        <authorList>
            <person name="Cabral Michel D."/>
            <person name="Azarias Guimaraes A."/>
            <person name="Martins da Costa E."/>
            <person name="Soares de Carvalho T."/>
            <person name="Balsanelli E."/>
            <person name="Willems A."/>
            <person name="Maltempi de Souza E."/>
            <person name="de Souza Moreira F.M."/>
        </authorList>
    </citation>
    <scope>NUCLEOTIDE SEQUENCE [LARGE SCALE GENOMIC DNA]</scope>
    <source>
        <strain evidence="6 7">UFLA 03-164</strain>
    </source>
</reference>